<dbReference type="AlphaFoldDB" id="A0A5J5F6I6"/>
<evidence type="ECO:0000313" key="2">
    <source>
        <dbReference type="Proteomes" id="UP000326924"/>
    </source>
</evidence>
<proteinExistence type="predicted"/>
<reference evidence="1 2" key="1">
    <citation type="submission" date="2019-09" db="EMBL/GenBank/DDBJ databases">
        <title>Draft genome of the ectomycorrhizal ascomycete Sphaerosporella brunnea.</title>
        <authorList>
            <consortium name="DOE Joint Genome Institute"/>
            <person name="Benucci G.M."/>
            <person name="Marozzi G."/>
            <person name="Antonielli L."/>
            <person name="Sanchez S."/>
            <person name="Marco P."/>
            <person name="Wang X."/>
            <person name="Falini L.B."/>
            <person name="Barry K."/>
            <person name="Haridas S."/>
            <person name="Lipzen A."/>
            <person name="Labutti K."/>
            <person name="Grigoriev I.V."/>
            <person name="Murat C."/>
            <person name="Martin F."/>
            <person name="Albertini E."/>
            <person name="Donnini D."/>
            <person name="Bonito G."/>
        </authorList>
    </citation>
    <scope>NUCLEOTIDE SEQUENCE [LARGE SCALE GENOMIC DNA]</scope>
    <source>
        <strain evidence="1 2">Sb_GMNB300</strain>
    </source>
</reference>
<keyword evidence="2" id="KW-1185">Reference proteome</keyword>
<accession>A0A5J5F6I6</accession>
<evidence type="ECO:0008006" key="3">
    <source>
        <dbReference type="Google" id="ProtNLM"/>
    </source>
</evidence>
<dbReference type="SUPFAM" id="SSF53098">
    <property type="entry name" value="Ribonuclease H-like"/>
    <property type="match status" value="1"/>
</dbReference>
<dbReference type="OrthoDB" id="4347799at2759"/>
<dbReference type="InParanoid" id="A0A5J5F6I6"/>
<dbReference type="Proteomes" id="UP000326924">
    <property type="component" value="Unassembled WGS sequence"/>
</dbReference>
<dbReference type="EMBL" id="VXIS01000029">
    <property type="protein sequence ID" value="KAA8912050.1"/>
    <property type="molecule type" value="Genomic_DNA"/>
</dbReference>
<protein>
    <recommendedName>
        <fullName evidence="3">HAT C-terminal dimerisation domain-containing protein</fullName>
    </recommendedName>
</protein>
<gene>
    <name evidence="1" type="ORF">FN846DRAFT_934058</name>
</gene>
<evidence type="ECO:0000313" key="1">
    <source>
        <dbReference type="EMBL" id="KAA8912050.1"/>
    </source>
</evidence>
<sequence length="85" mass="9610">MGALPFSTELAQVSLRIFHTLSNSVPSERSFSTRNLIQDKKRNRLGAQTADRLAYIHVNMCILERGDQDPRSWDELPTPGLPSWA</sequence>
<name>A0A5J5F6I6_9PEZI</name>
<dbReference type="InterPro" id="IPR012337">
    <property type="entry name" value="RNaseH-like_sf"/>
</dbReference>
<organism evidence="1 2">
    <name type="scientific">Sphaerosporella brunnea</name>
    <dbReference type="NCBI Taxonomy" id="1250544"/>
    <lineage>
        <taxon>Eukaryota</taxon>
        <taxon>Fungi</taxon>
        <taxon>Dikarya</taxon>
        <taxon>Ascomycota</taxon>
        <taxon>Pezizomycotina</taxon>
        <taxon>Pezizomycetes</taxon>
        <taxon>Pezizales</taxon>
        <taxon>Pyronemataceae</taxon>
        <taxon>Sphaerosporella</taxon>
    </lineage>
</organism>
<comment type="caution">
    <text evidence="1">The sequence shown here is derived from an EMBL/GenBank/DDBJ whole genome shotgun (WGS) entry which is preliminary data.</text>
</comment>